<proteinExistence type="predicted"/>
<comment type="caution">
    <text evidence="1">The sequence shown here is derived from an EMBL/GenBank/DDBJ whole genome shotgun (WGS) entry which is preliminary data.</text>
</comment>
<evidence type="ECO:0000313" key="2">
    <source>
        <dbReference type="EMBL" id="CAL6044437.1"/>
    </source>
</evidence>
<dbReference type="EMBL" id="CATOUU010000807">
    <property type="protein sequence ID" value="CAI9950207.1"/>
    <property type="molecule type" value="Genomic_DNA"/>
</dbReference>
<evidence type="ECO:0000313" key="3">
    <source>
        <dbReference type="Proteomes" id="UP001642409"/>
    </source>
</evidence>
<sequence>MDKHKLIQQIQLYSCFKRINTPKIQVHTGVSQVVIQLSIISNSSYRIHGLQIVFDQLDQRPYKFVCLYLISELNWNSQFIWGGGTDMTGSGAIFSFVIAIQHIL</sequence>
<accession>A0AA86QBX7</accession>
<dbReference type="Proteomes" id="UP001642409">
    <property type="component" value="Unassembled WGS sequence"/>
</dbReference>
<protein>
    <submittedName>
        <fullName evidence="2">Hypothetical_protein</fullName>
    </submittedName>
</protein>
<dbReference type="EMBL" id="CAXDID020000160">
    <property type="protein sequence ID" value="CAL6044437.1"/>
    <property type="molecule type" value="Genomic_DNA"/>
</dbReference>
<dbReference type="AlphaFoldDB" id="A0AA86QBX7"/>
<reference evidence="2 3" key="2">
    <citation type="submission" date="2024-07" db="EMBL/GenBank/DDBJ databases">
        <authorList>
            <person name="Akdeniz Z."/>
        </authorList>
    </citation>
    <scope>NUCLEOTIDE SEQUENCE [LARGE SCALE GENOMIC DNA]</scope>
</reference>
<organism evidence="1">
    <name type="scientific">Hexamita inflata</name>
    <dbReference type="NCBI Taxonomy" id="28002"/>
    <lineage>
        <taxon>Eukaryota</taxon>
        <taxon>Metamonada</taxon>
        <taxon>Diplomonadida</taxon>
        <taxon>Hexamitidae</taxon>
        <taxon>Hexamitinae</taxon>
        <taxon>Hexamita</taxon>
    </lineage>
</organism>
<keyword evidence="3" id="KW-1185">Reference proteome</keyword>
<gene>
    <name evidence="1" type="ORF">HINF_LOCUS37852</name>
    <name evidence="2" type="ORF">HINF_LOCUS40558</name>
</gene>
<evidence type="ECO:0000313" key="1">
    <source>
        <dbReference type="EMBL" id="CAI9950207.1"/>
    </source>
</evidence>
<reference evidence="1" key="1">
    <citation type="submission" date="2023-06" db="EMBL/GenBank/DDBJ databases">
        <authorList>
            <person name="Kurt Z."/>
        </authorList>
    </citation>
    <scope>NUCLEOTIDE SEQUENCE</scope>
</reference>
<name>A0AA86QBX7_9EUKA</name>